<gene>
    <name evidence="1" type="primary">jg6892</name>
    <name evidence="1" type="ORF">PAEG_LOCUS16106</name>
</gene>
<accession>A0A8S4RQV8</accession>
<keyword evidence="2" id="KW-1185">Reference proteome</keyword>
<evidence type="ECO:0000313" key="2">
    <source>
        <dbReference type="Proteomes" id="UP000838756"/>
    </source>
</evidence>
<reference evidence="1" key="1">
    <citation type="submission" date="2022-03" db="EMBL/GenBank/DDBJ databases">
        <authorList>
            <person name="Lindestad O."/>
        </authorList>
    </citation>
    <scope>NUCLEOTIDE SEQUENCE</scope>
</reference>
<dbReference type="Proteomes" id="UP000838756">
    <property type="component" value="Unassembled WGS sequence"/>
</dbReference>
<protein>
    <submittedName>
        <fullName evidence="1">Jg6892 protein</fullName>
    </submittedName>
</protein>
<organism evidence="1 2">
    <name type="scientific">Pararge aegeria aegeria</name>
    <dbReference type="NCBI Taxonomy" id="348720"/>
    <lineage>
        <taxon>Eukaryota</taxon>
        <taxon>Metazoa</taxon>
        <taxon>Ecdysozoa</taxon>
        <taxon>Arthropoda</taxon>
        <taxon>Hexapoda</taxon>
        <taxon>Insecta</taxon>
        <taxon>Pterygota</taxon>
        <taxon>Neoptera</taxon>
        <taxon>Endopterygota</taxon>
        <taxon>Lepidoptera</taxon>
        <taxon>Glossata</taxon>
        <taxon>Ditrysia</taxon>
        <taxon>Papilionoidea</taxon>
        <taxon>Nymphalidae</taxon>
        <taxon>Satyrinae</taxon>
        <taxon>Satyrini</taxon>
        <taxon>Parargina</taxon>
        <taxon>Pararge</taxon>
    </lineage>
</organism>
<dbReference type="EMBL" id="CAKXAJ010025428">
    <property type="protein sequence ID" value="CAH2239339.1"/>
    <property type="molecule type" value="Genomic_DNA"/>
</dbReference>
<evidence type="ECO:0000313" key="1">
    <source>
        <dbReference type="EMBL" id="CAH2239339.1"/>
    </source>
</evidence>
<comment type="caution">
    <text evidence="1">The sequence shown here is derived from an EMBL/GenBank/DDBJ whole genome shotgun (WGS) entry which is preliminary data.</text>
</comment>
<sequence length="79" mass="8587">MWTRVLNKNSTSFAQECTVRLFLAIGGARGRRRRLVSVCRDLPPITKIASPAGDTWPRGKLASGAAYLPHLALPIQGSL</sequence>
<dbReference type="OrthoDB" id="7396783at2759"/>
<dbReference type="AlphaFoldDB" id="A0A8S4RQV8"/>
<name>A0A8S4RQV8_9NEOP</name>
<proteinExistence type="predicted"/>